<feature type="domain" description="Peptidase S1" evidence="2">
    <location>
        <begin position="4"/>
        <end position="157"/>
    </location>
</feature>
<evidence type="ECO:0000259" key="2">
    <source>
        <dbReference type="Pfam" id="PF00089"/>
    </source>
</evidence>
<dbReference type="InterPro" id="IPR043504">
    <property type="entry name" value="Peptidase_S1_PA_chymotrypsin"/>
</dbReference>
<dbReference type="GO" id="GO:0006508">
    <property type="term" value="P:proteolysis"/>
    <property type="evidence" value="ECO:0007669"/>
    <property type="project" value="InterPro"/>
</dbReference>
<dbReference type="GO" id="GO:0004252">
    <property type="term" value="F:serine-type endopeptidase activity"/>
    <property type="evidence" value="ECO:0007669"/>
    <property type="project" value="InterPro"/>
</dbReference>
<evidence type="ECO:0000313" key="3">
    <source>
        <dbReference type="EMBL" id="KIH54805.1"/>
    </source>
</evidence>
<dbReference type="SUPFAM" id="SSF50494">
    <property type="entry name" value="Trypsin-like serine proteases"/>
    <property type="match status" value="1"/>
</dbReference>
<dbReference type="Proteomes" id="UP000054047">
    <property type="component" value="Unassembled WGS sequence"/>
</dbReference>
<keyword evidence="4" id="KW-1185">Reference proteome</keyword>
<dbReference type="PANTHER" id="PTHR24253">
    <property type="entry name" value="TRANSMEMBRANE PROTEASE SERINE"/>
    <property type="match status" value="1"/>
</dbReference>
<proteinExistence type="predicted"/>
<dbReference type="Gene3D" id="2.40.10.10">
    <property type="entry name" value="Trypsin-like serine proteases"/>
    <property type="match status" value="1"/>
</dbReference>
<dbReference type="OrthoDB" id="5859944at2759"/>
<gene>
    <name evidence="3" type="ORF">ANCDUO_15046</name>
</gene>
<name>A0A0C2G1J9_9BILA</name>
<sequence length="161" mass="17797">MLHGERVDSGEMKYAVMLEIQTTLPSRCAGVIISPKHILTAAHCFITKNECRRGKPGKGNLSTPKKMPVWVHYGGTCVNVAKGGKCPNSKLAKKTKALHIIVPNRYFASKCRSGDLAIVETSERLDKDAKLIEYACIPSETTKMQKQLTSAGYGYDRERIN</sequence>
<dbReference type="PANTHER" id="PTHR24253:SF153">
    <property type="entry name" value="SERINE PROTEASE HEPSIN"/>
    <property type="match status" value="1"/>
</dbReference>
<dbReference type="AlphaFoldDB" id="A0A0C2G1J9"/>
<dbReference type="PROSITE" id="PS00134">
    <property type="entry name" value="TRYPSIN_HIS"/>
    <property type="match status" value="1"/>
</dbReference>
<evidence type="ECO:0000256" key="1">
    <source>
        <dbReference type="ARBA" id="ARBA00023157"/>
    </source>
</evidence>
<organism evidence="3 4">
    <name type="scientific">Ancylostoma duodenale</name>
    <dbReference type="NCBI Taxonomy" id="51022"/>
    <lineage>
        <taxon>Eukaryota</taxon>
        <taxon>Metazoa</taxon>
        <taxon>Ecdysozoa</taxon>
        <taxon>Nematoda</taxon>
        <taxon>Chromadorea</taxon>
        <taxon>Rhabditida</taxon>
        <taxon>Rhabditina</taxon>
        <taxon>Rhabditomorpha</taxon>
        <taxon>Strongyloidea</taxon>
        <taxon>Ancylostomatidae</taxon>
        <taxon>Ancylostomatinae</taxon>
        <taxon>Ancylostoma</taxon>
    </lineage>
</organism>
<accession>A0A0C2G1J9</accession>
<dbReference type="InterPro" id="IPR009003">
    <property type="entry name" value="Peptidase_S1_PA"/>
</dbReference>
<protein>
    <recommendedName>
        <fullName evidence="2">Peptidase S1 domain-containing protein</fullName>
    </recommendedName>
</protein>
<dbReference type="InterPro" id="IPR018114">
    <property type="entry name" value="TRYPSIN_HIS"/>
</dbReference>
<dbReference type="Pfam" id="PF00089">
    <property type="entry name" value="Trypsin"/>
    <property type="match status" value="1"/>
</dbReference>
<reference evidence="3 4" key="1">
    <citation type="submission" date="2013-12" db="EMBL/GenBank/DDBJ databases">
        <title>Draft genome of the parsitic nematode Ancylostoma duodenale.</title>
        <authorList>
            <person name="Mitreva M."/>
        </authorList>
    </citation>
    <scope>NUCLEOTIDE SEQUENCE [LARGE SCALE GENOMIC DNA]</scope>
    <source>
        <strain evidence="3 4">Zhejiang</strain>
    </source>
</reference>
<keyword evidence="1" id="KW-1015">Disulfide bond</keyword>
<evidence type="ECO:0000313" key="4">
    <source>
        <dbReference type="Proteomes" id="UP000054047"/>
    </source>
</evidence>
<dbReference type="InterPro" id="IPR001254">
    <property type="entry name" value="Trypsin_dom"/>
</dbReference>
<dbReference type="EMBL" id="KN738443">
    <property type="protein sequence ID" value="KIH54805.1"/>
    <property type="molecule type" value="Genomic_DNA"/>
</dbReference>